<dbReference type="GO" id="GO:0050660">
    <property type="term" value="F:flavin adenine dinucleotide binding"/>
    <property type="evidence" value="ECO:0007669"/>
    <property type="project" value="InterPro"/>
</dbReference>
<feature type="domain" description="Acyl-CoA dehydrogenase/oxidase C-terminal" evidence="6">
    <location>
        <begin position="222"/>
        <end position="368"/>
    </location>
</feature>
<dbReference type="InterPro" id="IPR036250">
    <property type="entry name" value="AcylCo_DH-like_C"/>
</dbReference>
<comment type="similarity">
    <text evidence="2">Belongs to the acyl-CoA dehydrogenase family.</text>
</comment>
<sequence length="372" mass="38747">MSFTLTEEQHELTGAAAAFFDKRSPETEVRRLMAEGGAADPAVWSQMAGQLGLPGLIVPEAYGGGGFRFLDFALVAERAGAALLVAPLVSTVAAAGAVMLSEDDELKTQYLPGLASGDCIGTLAIAEQSGSWGASAAEVTAEAGVGGGVRLTGVKMYVVDGQHADILITSARSPLGTVNLYVVEANSPEVTVTALSTLDMTRPQARVELASAPARPLAGDADGEAVFERAMAIAAILVAAEQVGGAQRCLDMAVEYAKVRIQFGRPIGSFQAIKHKCADMLVDVESARSAAYYAAGVLDDGNDEALVAAALAKAHCSAAYTRVAGENIQIHGGIGFTWEHPAHLYFKRAKTSEILFGDPAWQRERLAALVGI</sequence>
<dbReference type="Gene3D" id="1.10.540.10">
    <property type="entry name" value="Acyl-CoA dehydrogenase/oxidase, N-terminal domain"/>
    <property type="match status" value="1"/>
</dbReference>
<dbReference type="CDD" id="cd00567">
    <property type="entry name" value="ACAD"/>
    <property type="match status" value="1"/>
</dbReference>
<dbReference type="SUPFAM" id="SSF56645">
    <property type="entry name" value="Acyl-CoA dehydrogenase NM domain-like"/>
    <property type="match status" value="1"/>
</dbReference>
<gene>
    <name evidence="8" type="ORF">BST39_04800</name>
</gene>
<keyword evidence="3" id="KW-0285">Flavoprotein</keyword>
<keyword evidence="5" id="KW-0560">Oxidoreductase</keyword>
<evidence type="ECO:0000256" key="5">
    <source>
        <dbReference type="ARBA" id="ARBA00023002"/>
    </source>
</evidence>
<evidence type="ECO:0000256" key="4">
    <source>
        <dbReference type="ARBA" id="ARBA00022827"/>
    </source>
</evidence>
<dbReference type="EMBL" id="MVIE01000004">
    <property type="protein sequence ID" value="ORB45604.1"/>
    <property type="molecule type" value="Genomic_DNA"/>
</dbReference>
<dbReference type="Pfam" id="PF00441">
    <property type="entry name" value="Acyl-CoA_dh_1"/>
    <property type="match status" value="1"/>
</dbReference>
<dbReference type="AlphaFoldDB" id="A0A1X0IFC0"/>
<evidence type="ECO:0000256" key="3">
    <source>
        <dbReference type="ARBA" id="ARBA00022630"/>
    </source>
</evidence>
<evidence type="ECO:0000313" key="8">
    <source>
        <dbReference type="EMBL" id="ORB45604.1"/>
    </source>
</evidence>
<evidence type="ECO:0000259" key="7">
    <source>
        <dbReference type="Pfam" id="PF02771"/>
    </source>
</evidence>
<dbReference type="InterPro" id="IPR037069">
    <property type="entry name" value="AcylCoA_DH/ox_N_sf"/>
</dbReference>
<dbReference type="InterPro" id="IPR013786">
    <property type="entry name" value="AcylCoA_DH/ox_N"/>
</dbReference>
<dbReference type="Gene3D" id="1.20.140.10">
    <property type="entry name" value="Butyryl-CoA Dehydrogenase, subunit A, domain 3"/>
    <property type="match status" value="1"/>
</dbReference>
<dbReference type="Proteomes" id="UP000192513">
    <property type="component" value="Unassembled WGS sequence"/>
</dbReference>
<dbReference type="GO" id="GO:0003995">
    <property type="term" value="F:acyl-CoA dehydrogenase activity"/>
    <property type="evidence" value="ECO:0007669"/>
    <property type="project" value="TreeGrafter"/>
</dbReference>
<dbReference type="RefSeq" id="WP_067926130.1">
    <property type="nucleotide sequence ID" value="NZ_AP022619.1"/>
</dbReference>
<keyword evidence="9" id="KW-1185">Reference proteome</keyword>
<comment type="caution">
    <text evidence="8">The sequence shown here is derived from an EMBL/GenBank/DDBJ whole genome shotgun (WGS) entry which is preliminary data.</text>
</comment>
<dbReference type="Gene3D" id="2.40.110.10">
    <property type="entry name" value="Butyryl-CoA Dehydrogenase, subunit A, domain 2"/>
    <property type="match status" value="1"/>
</dbReference>
<proteinExistence type="inferred from homology"/>
<dbReference type="InterPro" id="IPR009075">
    <property type="entry name" value="AcylCo_DH/oxidase_C"/>
</dbReference>
<protein>
    <submittedName>
        <fullName evidence="8">Acyl-CoA dehydrogenase</fullName>
    </submittedName>
</protein>
<keyword evidence="4" id="KW-0274">FAD</keyword>
<evidence type="ECO:0000256" key="1">
    <source>
        <dbReference type="ARBA" id="ARBA00001974"/>
    </source>
</evidence>
<evidence type="ECO:0000313" key="9">
    <source>
        <dbReference type="Proteomes" id="UP000192513"/>
    </source>
</evidence>
<comment type="cofactor">
    <cofactor evidence="1">
        <name>FAD</name>
        <dbReference type="ChEBI" id="CHEBI:57692"/>
    </cofactor>
</comment>
<dbReference type="PANTHER" id="PTHR43884:SF20">
    <property type="entry name" value="ACYL-COA DEHYDROGENASE FADE28"/>
    <property type="match status" value="1"/>
</dbReference>
<name>A0A1X0IFC0_9MYCO</name>
<dbReference type="InterPro" id="IPR046373">
    <property type="entry name" value="Acyl-CoA_Oxase/DH_mid-dom_sf"/>
</dbReference>
<dbReference type="STRING" id="590652.BST39_04800"/>
<organism evidence="8 9">
    <name type="scientific">Mycobacterium paraseoulense</name>
    <dbReference type="NCBI Taxonomy" id="590652"/>
    <lineage>
        <taxon>Bacteria</taxon>
        <taxon>Bacillati</taxon>
        <taxon>Actinomycetota</taxon>
        <taxon>Actinomycetes</taxon>
        <taxon>Mycobacteriales</taxon>
        <taxon>Mycobacteriaceae</taxon>
        <taxon>Mycobacterium</taxon>
    </lineage>
</organism>
<evidence type="ECO:0000259" key="6">
    <source>
        <dbReference type="Pfam" id="PF00441"/>
    </source>
</evidence>
<dbReference type="PANTHER" id="PTHR43884">
    <property type="entry name" value="ACYL-COA DEHYDROGENASE"/>
    <property type="match status" value="1"/>
</dbReference>
<dbReference type="OrthoDB" id="8677713at2"/>
<evidence type="ECO:0000256" key="2">
    <source>
        <dbReference type="ARBA" id="ARBA00009347"/>
    </source>
</evidence>
<dbReference type="Pfam" id="PF02771">
    <property type="entry name" value="Acyl-CoA_dh_N"/>
    <property type="match status" value="1"/>
</dbReference>
<dbReference type="InterPro" id="IPR009100">
    <property type="entry name" value="AcylCoA_DH/oxidase_NM_dom_sf"/>
</dbReference>
<feature type="domain" description="Acyl-CoA dehydrogenase/oxidase N-terminal" evidence="7">
    <location>
        <begin position="6"/>
        <end position="118"/>
    </location>
</feature>
<reference evidence="8 9" key="1">
    <citation type="submission" date="2017-02" db="EMBL/GenBank/DDBJ databases">
        <title>The new phylogeny of genus Mycobacterium.</title>
        <authorList>
            <person name="Tortoli E."/>
            <person name="Trovato A."/>
            <person name="Cirillo D.M."/>
        </authorList>
    </citation>
    <scope>NUCLEOTIDE SEQUENCE [LARGE SCALE GENOMIC DNA]</scope>
    <source>
        <strain evidence="8 9">DSM 45000</strain>
    </source>
</reference>
<dbReference type="SUPFAM" id="SSF47203">
    <property type="entry name" value="Acyl-CoA dehydrogenase C-terminal domain-like"/>
    <property type="match status" value="1"/>
</dbReference>
<accession>A0A1X0IFC0</accession>